<feature type="compositionally biased region" description="Polar residues" evidence="1">
    <location>
        <begin position="498"/>
        <end position="508"/>
    </location>
</feature>
<dbReference type="OrthoDB" id="46794at2759"/>
<dbReference type="PROSITE" id="PS50213">
    <property type="entry name" value="FAS1"/>
    <property type="match status" value="3"/>
</dbReference>
<evidence type="ECO:0000313" key="5">
    <source>
        <dbReference type="Proteomes" id="UP000693970"/>
    </source>
</evidence>
<dbReference type="Proteomes" id="UP000693970">
    <property type="component" value="Unassembled WGS sequence"/>
</dbReference>
<accession>A0A9K3K4E1</accession>
<feature type="domain" description="FAS1" evidence="3">
    <location>
        <begin position="291"/>
        <end position="437"/>
    </location>
</feature>
<organism evidence="4 5">
    <name type="scientific">Nitzschia inconspicua</name>
    <dbReference type="NCBI Taxonomy" id="303405"/>
    <lineage>
        <taxon>Eukaryota</taxon>
        <taxon>Sar</taxon>
        <taxon>Stramenopiles</taxon>
        <taxon>Ochrophyta</taxon>
        <taxon>Bacillariophyta</taxon>
        <taxon>Bacillariophyceae</taxon>
        <taxon>Bacillariophycidae</taxon>
        <taxon>Bacillariales</taxon>
        <taxon>Bacillariaceae</taxon>
        <taxon>Nitzschia</taxon>
    </lineage>
</organism>
<reference evidence="4" key="2">
    <citation type="submission" date="2021-04" db="EMBL/GenBank/DDBJ databases">
        <authorList>
            <person name="Podell S."/>
        </authorList>
    </citation>
    <scope>NUCLEOTIDE SEQUENCE</scope>
    <source>
        <strain evidence="4">Hildebrandi</strain>
    </source>
</reference>
<dbReference type="Pfam" id="PF02469">
    <property type="entry name" value="Fasciclin"/>
    <property type="match status" value="3"/>
</dbReference>
<protein>
    <submittedName>
        <fullName evidence="4">Secreted/surface protein with fasciclin-like repeat domain</fullName>
    </submittedName>
</protein>
<evidence type="ECO:0000259" key="3">
    <source>
        <dbReference type="PROSITE" id="PS50213"/>
    </source>
</evidence>
<dbReference type="AlphaFoldDB" id="A0A9K3K4E1"/>
<dbReference type="InterPro" id="IPR000782">
    <property type="entry name" value="FAS1_domain"/>
</dbReference>
<feature type="region of interest" description="Disordered" evidence="1">
    <location>
        <begin position="530"/>
        <end position="553"/>
    </location>
</feature>
<evidence type="ECO:0000313" key="4">
    <source>
        <dbReference type="EMBL" id="KAG7336534.1"/>
    </source>
</evidence>
<comment type="caution">
    <text evidence="4">The sequence shown here is derived from an EMBL/GenBank/DDBJ whole genome shotgun (WGS) entry which is preliminary data.</text>
</comment>
<gene>
    <name evidence="4" type="ORF">IV203_025050</name>
</gene>
<evidence type="ECO:0000256" key="1">
    <source>
        <dbReference type="SAM" id="MobiDB-lite"/>
    </source>
</evidence>
<dbReference type="GO" id="GO:0005615">
    <property type="term" value="C:extracellular space"/>
    <property type="evidence" value="ECO:0007669"/>
    <property type="project" value="TreeGrafter"/>
</dbReference>
<feature type="region of interest" description="Disordered" evidence="1">
    <location>
        <begin position="488"/>
        <end position="514"/>
    </location>
</feature>
<proteinExistence type="predicted"/>
<sequence>MEGTFFSFLILSLCPCAIVPSNPPTLSSHHCDFWKERSFNNNQVDQRHHLSAQDANCSTITQIACETPGFEILCDAIMTTNLNDDLDSELWTVFAPTNEAFLALPEPVIDFFLDDVNILTDLLLLHVTATPVNSTSLECNQDLLMANGEFTTTLCEDRASINGTNSSTLTLFQVGPGNVNEPFPRIIVADVQACNGIVHVIDQVILLENVTVVEVDDNVTVIEDDDNVTVIEDDDNVTIIEDDDNVTIIDDEMESDMPSDMPSSMPSTLPSDSPSEFPTLVDNLNVTEDCSGNLTDVLCDDDDFSTLCTALAALGMDVGMTVGTFTLFAPNNDAFAKLGDAAVSYLLQPEQIELLANILLFHVVPDTILMSTDLNCAAGPGSLVTMANGEDSRTVCNLPIIYQKGAGNEPESRRPQIIQADIMDACNGVIHVVDEVMLYELAQDLGLPSPDRDITVPPVESPISIEELSDIPSDMPSQAPSIAEFVSSMPSDVPSAMPSDSSSETPSDLPSEAPSAQDIITEHPTVDVGVDVSSSPPSFAPPQPTGNTRPPEASCETIDKVLCADPQYKALCERLEKTGLIGALQTGNWTLFAPDNQAFVSLPRGYLDFLDDNIADLSNFLLLHAAPNQVLKKDDLPCVAGQNLIEMATTKDTRTLCVRKVPFYQKGAGNPDDDKPVITAFDTMACNGVIHTLDKVLLFRPIPDQYLS</sequence>
<keyword evidence="5" id="KW-1185">Reference proteome</keyword>
<name>A0A9K3K4E1_9STRA</name>
<dbReference type="EMBL" id="JAGRRH010000120">
    <property type="protein sequence ID" value="KAG7336534.1"/>
    <property type="molecule type" value="Genomic_DNA"/>
</dbReference>
<feature type="signal peptide" evidence="2">
    <location>
        <begin position="1"/>
        <end position="21"/>
    </location>
</feature>
<feature type="chain" id="PRO_5039921472" evidence="2">
    <location>
        <begin position="22"/>
        <end position="708"/>
    </location>
</feature>
<keyword evidence="2" id="KW-0732">Signal</keyword>
<reference evidence="4" key="1">
    <citation type="journal article" date="2021" name="Sci. Rep.">
        <title>Diploid genomic architecture of Nitzschia inconspicua, an elite biomass production diatom.</title>
        <authorList>
            <person name="Oliver A."/>
            <person name="Podell S."/>
            <person name="Pinowska A."/>
            <person name="Traller J.C."/>
            <person name="Smith S.R."/>
            <person name="McClure R."/>
            <person name="Beliaev A."/>
            <person name="Bohutskyi P."/>
            <person name="Hill E.A."/>
            <person name="Rabines A."/>
            <person name="Zheng H."/>
            <person name="Allen L.Z."/>
            <person name="Kuo A."/>
            <person name="Grigoriev I.V."/>
            <person name="Allen A.E."/>
            <person name="Hazlebeck D."/>
            <person name="Allen E.E."/>
        </authorList>
    </citation>
    <scope>NUCLEOTIDE SEQUENCE</scope>
    <source>
        <strain evidence="4">Hildebrandi</strain>
    </source>
</reference>
<feature type="domain" description="FAS1" evidence="3">
    <location>
        <begin position="555"/>
        <end position="697"/>
    </location>
</feature>
<feature type="domain" description="FAS1" evidence="3">
    <location>
        <begin position="57"/>
        <end position="205"/>
    </location>
</feature>
<dbReference type="PANTHER" id="PTHR10900:SF77">
    <property type="entry name" value="FI19380P1"/>
    <property type="match status" value="1"/>
</dbReference>
<evidence type="ECO:0000256" key="2">
    <source>
        <dbReference type="SAM" id="SignalP"/>
    </source>
</evidence>
<dbReference type="InterPro" id="IPR050904">
    <property type="entry name" value="Adhesion/Biosynth-related"/>
</dbReference>
<dbReference type="SMART" id="SM00554">
    <property type="entry name" value="FAS1"/>
    <property type="match status" value="3"/>
</dbReference>
<dbReference type="PANTHER" id="PTHR10900">
    <property type="entry name" value="PERIOSTIN-RELATED"/>
    <property type="match status" value="1"/>
</dbReference>